<name>A0A7Y9TFE5_9BACT</name>
<evidence type="ECO:0008006" key="3">
    <source>
        <dbReference type="Google" id="ProtNLM"/>
    </source>
</evidence>
<proteinExistence type="predicted"/>
<comment type="caution">
    <text evidence="1">The sequence shown here is derived from an EMBL/GenBank/DDBJ whole genome shotgun (WGS) entry which is preliminary data.</text>
</comment>
<dbReference type="InterPro" id="IPR011989">
    <property type="entry name" value="ARM-like"/>
</dbReference>
<dbReference type="SUPFAM" id="SSF48371">
    <property type="entry name" value="ARM repeat"/>
    <property type="match status" value="1"/>
</dbReference>
<evidence type="ECO:0000313" key="2">
    <source>
        <dbReference type="Proteomes" id="UP000589520"/>
    </source>
</evidence>
<evidence type="ECO:0000313" key="1">
    <source>
        <dbReference type="EMBL" id="NYF78264.1"/>
    </source>
</evidence>
<protein>
    <recommendedName>
        <fullName evidence="3">Zinc-finger domain-containing protein</fullName>
    </recommendedName>
</protein>
<dbReference type="Proteomes" id="UP000589520">
    <property type="component" value="Unassembled WGS sequence"/>
</dbReference>
<accession>A0A7Y9TFE5</accession>
<dbReference type="Pfam" id="PF13646">
    <property type="entry name" value="HEAT_2"/>
    <property type="match status" value="1"/>
</dbReference>
<sequence length="321" mass="35201">MKCEIAQQNVVMAVYGELPDELGGSLERHLEECEECSRELNAMRALDEYLALNPVVEPSPSLLAQSRMRLDDALDLIPPHGFLTRLRSNFYGWVGHMQSAPALMTLLVGTGFLAGNFTYRYQVAHAPAEAPGVVTMSNSTQGSIANVTGIVPTPNSEIVQVKYNRIVPETMEGSLDSKEIRQLLMVGMTQEANTDVRATSVKMLSNECRVGHACVEETDGKGVRNALLVSLRYDKDDAVRMNALHGLEPYVGQDRRVRDALLEALLHDKSASVRTAAISLLTPVQSDSSVRQVLRTVSTQDDNPYIRTASFQALQDTAGIQ</sequence>
<dbReference type="Gene3D" id="1.25.10.10">
    <property type="entry name" value="Leucine-rich Repeat Variant"/>
    <property type="match status" value="1"/>
</dbReference>
<dbReference type="AlphaFoldDB" id="A0A7Y9TFE5"/>
<organism evidence="1 2">
    <name type="scientific">Granulicella arctica</name>
    <dbReference type="NCBI Taxonomy" id="940613"/>
    <lineage>
        <taxon>Bacteria</taxon>
        <taxon>Pseudomonadati</taxon>
        <taxon>Acidobacteriota</taxon>
        <taxon>Terriglobia</taxon>
        <taxon>Terriglobales</taxon>
        <taxon>Acidobacteriaceae</taxon>
        <taxon>Granulicella</taxon>
    </lineage>
</organism>
<gene>
    <name evidence="1" type="ORF">HDF17_000551</name>
</gene>
<keyword evidence="2" id="KW-1185">Reference proteome</keyword>
<dbReference type="RefSeq" id="WP_179487534.1">
    <property type="nucleotide sequence ID" value="NZ_JACCCW010000001.1"/>
</dbReference>
<dbReference type="Gene3D" id="1.10.10.1320">
    <property type="entry name" value="Anti-sigma factor, zinc-finger domain"/>
    <property type="match status" value="1"/>
</dbReference>
<dbReference type="InterPro" id="IPR041916">
    <property type="entry name" value="Anti_sigma_zinc_sf"/>
</dbReference>
<dbReference type="InterPro" id="IPR016024">
    <property type="entry name" value="ARM-type_fold"/>
</dbReference>
<dbReference type="EMBL" id="JACCCW010000001">
    <property type="protein sequence ID" value="NYF78264.1"/>
    <property type="molecule type" value="Genomic_DNA"/>
</dbReference>
<reference evidence="1 2" key="1">
    <citation type="submission" date="2020-07" db="EMBL/GenBank/DDBJ databases">
        <title>Genomic Encyclopedia of Type Strains, Phase IV (KMG-V): Genome sequencing to study the core and pangenomes of soil and plant-associated prokaryotes.</title>
        <authorList>
            <person name="Whitman W."/>
        </authorList>
    </citation>
    <scope>NUCLEOTIDE SEQUENCE [LARGE SCALE GENOMIC DNA]</scope>
    <source>
        <strain evidence="1 2">X4EP2</strain>
    </source>
</reference>